<keyword evidence="2" id="KW-0808">Transferase</keyword>
<dbReference type="EMBL" id="CP010536">
    <property type="protein sequence ID" value="AJG19058.1"/>
    <property type="molecule type" value="Genomic_DNA"/>
</dbReference>
<dbReference type="CDD" id="cd16403">
    <property type="entry name" value="ParB_N_like_MT"/>
    <property type="match status" value="1"/>
</dbReference>
<dbReference type="InterPro" id="IPR029063">
    <property type="entry name" value="SAM-dependent_MTases_sf"/>
</dbReference>
<dbReference type="Gene3D" id="3.40.50.150">
    <property type="entry name" value="Vaccinia Virus protein VP39"/>
    <property type="match status" value="2"/>
</dbReference>
<evidence type="ECO:0000259" key="4">
    <source>
        <dbReference type="Pfam" id="PF01555"/>
    </source>
</evidence>
<protein>
    <recommendedName>
        <fullName evidence="3">Methyltransferase</fullName>
        <ecNumber evidence="3">2.1.1.-</ecNumber>
    </recommendedName>
</protein>
<dbReference type="InterPro" id="IPR001091">
    <property type="entry name" value="RM_Methyltransferase"/>
</dbReference>
<dbReference type="REBASE" id="102960">
    <property type="entry name" value="M.Cba4G11ORF1661P"/>
</dbReference>
<dbReference type="GO" id="GO:0008170">
    <property type="term" value="F:N-methyltransferase activity"/>
    <property type="evidence" value="ECO:0007669"/>
    <property type="project" value="InterPro"/>
</dbReference>
<evidence type="ECO:0000313" key="5">
    <source>
        <dbReference type="EMBL" id="AJG19058.1"/>
    </source>
</evidence>
<dbReference type="EC" id="2.1.1.-" evidence="3"/>
<evidence type="ECO:0000313" key="6">
    <source>
        <dbReference type="Proteomes" id="UP000031843"/>
    </source>
</evidence>
<dbReference type="InterPro" id="IPR036086">
    <property type="entry name" value="ParB/Sulfiredoxin_sf"/>
</dbReference>
<accession>A0A0C4Y7W4</accession>
<evidence type="ECO:0000256" key="2">
    <source>
        <dbReference type="ARBA" id="ARBA00022679"/>
    </source>
</evidence>
<organism evidence="5 6">
    <name type="scientific">Cupriavidus basilensis</name>
    <dbReference type="NCBI Taxonomy" id="68895"/>
    <lineage>
        <taxon>Bacteria</taxon>
        <taxon>Pseudomonadati</taxon>
        <taxon>Pseudomonadota</taxon>
        <taxon>Betaproteobacteria</taxon>
        <taxon>Burkholderiales</taxon>
        <taxon>Burkholderiaceae</taxon>
        <taxon>Cupriavidus</taxon>
    </lineage>
</organism>
<dbReference type="GO" id="GO:0003677">
    <property type="term" value="F:DNA binding"/>
    <property type="evidence" value="ECO:0007669"/>
    <property type="project" value="InterPro"/>
</dbReference>
<proteinExistence type="inferred from homology"/>
<dbReference type="InterPro" id="IPR002941">
    <property type="entry name" value="DNA_methylase_N4/N6"/>
</dbReference>
<dbReference type="RefSeq" id="WP_043345562.1">
    <property type="nucleotide sequence ID" value="NZ_CP010536.1"/>
</dbReference>
<name>A0A0C4Y7W4_9BURK</name>
<evidence type="ECO:0000256" key="1">
    <source>
        <dbReference type="ARBA" id="ARBA00022603"/>
    </source>
</evidence>
<evidence type="ECO:0000256" key="3">
    <source>
        <dbReference type="RuleBase" id="RU362026"/>
    </source>
</evidence>
<dbReference type="SUPFAM" id="SSF110849">
    <property type="entry name" value="ParB/Sulfiredoxin"/>
    <property type="match status" value="1"/>
</dbReference>
<dbReference type="STRING" id="68895.RR42_m1661"/>
<keyword evidence="1 5" id="KW-0489">Methyltransferase</keyword>
<dbReference type="OrthoDB" id="9816288at2"/>
<dbReference type="PRINTS" id="PR00508">
    <property type="entry name" value="S21N4MTFRASE"/>
</dbReference>
<feature type="domain" description="DNA methylase N-4/N-6" evidence="4">
    <location>
        <begin position="229"/>
        <end position="277"/>
    </location>
</feature>
<comment type="similarity">
    <text evidence="3">Belongs to the N(4)/N(6)-methyltransferase family.</text>
</comment>
<reference evidence="5 6" key="1">
    <citation type="journal article" date="2015" name="Genome Announc.">
        <title>Complete Genome Sequence of Cupriavidus basilensis 4G11, Isolated from the Oak Ridge Field Research Center Site.</title>
        <authorList>
            <person name="Ray J."/>
            <person name="Waters R.J."/>
            <person name="Skerker J.M."/>
            <person name="Kuehl J.V."/>
            <person name="Price M.N."/>
            <person name="Huang J."/>
            <person name="Chakraborty R."/>
            <person name="Arkin A.P."/>
            <person name="Deutschbauer A."/>
        </authorList>
    </citation>
    <scope>NUCLEOTIDE SEQUENCE [LARGE SCALE GENOMIC DNA]</scope>
    <source>
        <strain evidence="5">4G11</strain>
    </source>
</reference>
<dbReference type="GO" id="GO:0032259">
    <property type="term" value="P:methylation"/>
    <property type="evidence" value="ECO:0007669"/>
    <property type="project" value="UniProtKB-KW"/>
</dbReference>
<dbReference type="AlphaFoldDB" id="A0A0C4Y7W4"/>
<dbReference type="SUPFAM" id="SSF53335">
    <property type="entry name" value="S-adenosyl-L-methionine-dependent methyltransferases"/>
    <property type="match status" value="2"/>
</dbReference>
<sequence>MKTSNQLAIAYRAAADLVRYDRNARTHSAAQIEQIKTSLRRFGWTNPALVAGEDLLAGHGRIEAATQMWAAGETIANCPVPGQVPTVDLSHLSADERRAYILADNKLAENAGWDVDLLAIELADLRDADFDLSVIGFDAGELAELLDPPQPGPPGGGAGSLAEQFMVPPFSTLNARDAAWQDRKKAWLALGIQSELGRDAPAFSSASDQQKADRGAPAQHRTSIFDPVLCELAYRWFCPADGLVLDPFAGGSVRGIVAARLGRQYVGMELRAEQVQANRAQLDLLRADDPAPAWHVGDSRKIGQHLADVEADFVFSCPPYANLERYSDDPADLSTMDYPAFLTAYREVISGAVGQLKPDRFACFVVGDVREKRGTGCYRNFVADTIEAFLDAGTELYNHAVLLTALGSLPIRAGKQFSASRKLGTAHQHVLVFVKGDWKRAVAACGEVDVSDDLFPEAEE</sequence>
<gene>
    <name evidence="5" type="ORF">RR42_m1661</name>
</gene>
<keyword evidence="6" id="KW-1185">Reference proteome</keyword>
<dbReference type="Pfam" id="PF01555">
    <property type="entry name" value="N6_N4_Mtase"/>
    <property type="match status" value="1"/>
</dbReference>
<dbReference type="Proteomes" id="UP000031843">
    <property type="component" value="Chromosome main"/>
</dbReference>
<dbReference type="KEGG" id="cbw:RR42_m1661"/>